<feature type="transmembrane region" description="Helical" evidence="8">
    <location>
        <begin position="325"/>
        <end position="346"/>
    </location>
</feature>
<dbReference type="Pfam" id="PF13231">
    <property type="entry name" value="PMT_2"/>
    <property type="match status" value="1"/>
</dbReference>
<feature type="transmembrane region" description="Helical" evidence="8">
    <location>
        <begin position="243"/>
        <end position="266"/>
    </location>
</feature>
<proteinExistence type="predicted"/>
<evidence type="ECO:0000256" key="3">
    <source>
        <dbReference type="ARBA" id="ARBA00022676"/>
    </source>
</evidence>
<feature type="transmembrane region" description="Helical" evidence="8">
    <location>
        <begin position="273"/>
        <end position="289"/>
    </location>
</feature>
<feature type="domain" description="Glycosyltransferase RgtA/B/C/D-like" evidence="9">
    <location>
        <begin position="55"/>
        <end position="214"/>
    </location>
</feature>
<evidence type="ECO:0000259" key="9">
    <source>
        <dbReference type="Pfam" id="PF13231"/>
    </source>
</evidence>
<dbReference type="PANTHER" id="PTHR33908:SF11">
    <property type="entry name" value="MEMBRANE PROTEIN"/>
    <property type="match status" value="1"/>
</dbReference>
<feature type="transmembrane region" description="Helical" evidence="8">
    <location>
        <begin position="12"/>
        <end position="34"/>
    </location>
</feature>
<evidence type="ECO:0000256" key="1">
    <source>
        <dbReference type="ARBA" id="ARBA00004651"/>
    </source>
</evidence>
<comment type="subcellular location">
    <subcellularLocation>
        <location evidence="1">Cell membrane</location>
        <topology evidence="1">Multi-pass membrane protein</topology>
    </subcellularLocation>
</comment>
<feature type="transmembrane region" description="Helical" evidence="8">
    <location>
        <begin position="295"/>
        <end position="313"/>
    </location>
</feature>
<feature type="transmembrane region" description="Helical" evidence="8">
    <location>
        <begin position="75"/>
        <end position="92"/>
    </location>
</feature>
<evidence type="ECO:0000256" key="8">
    <source>
        <dbReference type="SAM" id="Phobius"/>
    </source>
</evidence>
<organism evidence="10 11">
    <name type="scientific">Mucilaginibacter hurinus</name>
    <dbReference type="NCBI Taxonomy" id="2201324"/>
    <lineage>
        <taxon>Bacteria</taxon>
        <taxon>Pseudomonadati</taxon>
        <taxon>Bacteroidota</taxon>
        <taxon>Sphingobacteriia</taxon>
        <taxon>Sphingobacteriales</taxon>
        <taxon>Sphingobacteriaceae</taxon>
        <taxon>Mucilaginibacter</taxon>
    </lineage>
</organism>
<protein>
    <recommendedName>
        <fullName evidence="9">Glycosyltransferase RgtA/B/C/D-like domain-containing protein</fullName>
    </recommendedName>
</protein>
<evidence type="ECO:0000256" key="7">
    <source>
        <dbReference type="ARBA" id="ARBA00023136"/>
    </source>
</evidence>
<keyword evidence="5 8" id="KW-0812">Transmembrane</keyword>
<keyword evidence="11" id="KW-1185">Reference proteome</keyword>
<keyword evidence="4" id="KW-0808">Transferase</keyword>
<evidence type="ECO:0000313" key="11">
    <source>
        <dbReference type="Proteomes" id="UP000253209"/>
    </source>
</evidence>
<dbReference type="AlphaFoldDB" id="A0A367GKK2"/>
<keyword evidence="2" id="KW-1003">Cell membrane</keyword>
<dbReference type="InterPro" id="IPR050297">
    <property type="entry name" value="LipidA_mod_glycosyltrf_83"/>
</dbReference>
<gene>
    <name evidence="10" type="ORF">DJ568_14055</name>
</gene>
<feature type="transmembrane region" description="Helical" evidence="8">
    <location>
        <begin position="154"/>
        <end position="185"/>
    </location>
</feature>
<evidence type="ECO:0000256" key="4">
    <source>
        <dbReference type="ARBA" id="ARBA00022679"/>
    </source>
</evidence>
<comment type="caution">
    <text evidence="10">The sequence shown here is derived from an EMBL/GenBank/DDBJ whole genome shotgun (WGS) entry which is preliminary data.</text>
</comment>
<evidence type="ECO:0000256" key="6">
    <source>
        <dbReference type="ARBA" id="ARBA00022989"/>
    </source>
</evidence>
<keyword evidence="6 8" id="KW-1133">Transmembrane helix</keyword>
<accession>A0A367GKK2</accession>
<dbReference type="GO" id="GO:0009103">
    <property type="term" value="P:lipopolysaccharide biosynthetic process"/>
    <property type="evidence" value="ECO:0007669"/>
    <property type="project" value="UniProtKB-ARBA"/>
</dbReference>
<evidence type="ECO:0000256" key="5">
    <source>
        <dbReference type="ARBA" id="ARBA00022692"/>
    </source>
</evidence>
<dbReference type="InterPro" id="IPR038731">
    <property type="entry name" value="RgtA/B/C-like"/>
</dbReference>
<dbReference type="GO" id="GO:0016763">
    <property type="term" value="F:pentosyltransferase activity"/>
    <property type="evidence" value="ECO:0007669"/>
    <property type="project" value="TreeGrafter"/>
</dbReference>
<dbReference type="EMBL" id="QGDC01000008">
    <property type="protein sequence ID" value="RCH54007.1"/>
    <property type="molecule type" value="Genomic_DNA"/>
</dbReference>
<keyword evidence="7 8" id="KW-0472">Membrane</keyword>
<evidence type="ECO:0000313" key="10">
    <source>
        <dbReference type="EMBL" id="RCH54007.1"/>
    </source>
</evidence>
<feature type="transmembrane region" description="Helical" evidence="8">
    <location>
        <begin position="104"/>
        <end position="126"/>
    </location>
</feature>
<name>A0A367GKK2_9SPHI</name>
<keyword evidence="3" id="KW-0328">Glycosyltransferase</keyword>
<sequence length="518" mass="58474">MIYRNRRAAYSNFILVFVAIKIALNLLSISNFGFHRDELLHLTLGDHLDWGYKEVPPFIAFLARMSLSIFGDSVFASRILTTVASGLIIWLTGMITRELGGKKFAIALACLSLILAPAFAASGYLFQPVVFDQLWWVLTVWLLIKYSNTTNISYLYAVGITVGVGMLTKYTMAFFAIALVIGILISKQRKLLFNKHALGAALLSLLIFAPNLVWQWRNNFPVAGHMNELRSTQLEHITAGDFIIQQLLVNGAALPVWITGFLFLLFSFKLRKFQFLAMGYVLIFLFLLQMNGKNYYLFGAYPMLFAAGGYAFDRILKTSRKPLKAAVIILFTVPNLLLLPLVMPVLPIRQTLAFFEFNNKNLPFLSFITKWEDQQQHATTQDYADMFGWQEMTALVAKAYNGLGAEHKPHTAIIADNYGQAGAIHILGARYNLPPVICLNSSFALWAPEQIAARYIIYVAEEFDDMKHLLPMVESYHSIGEVQHPFAREKGTGVYLLVNPKPALNELYKKDLEATRKK</sequence>
<dbReference type="Proteomes" id="UP000253209">
    <property type="component" value="Unassembled WGS sequence"/>
</dbReference>
<evidence type="ECO:0000256" key="2">
    <source>
        <dbReference type="ARBA" id="ARBA00022475"/>
    </source>
</evidence>
<reference evidence="10 11" key="1">
    <citation type="submission" date="2018-05" db="EMBL/GenBank/DDBJ databases">
        <title>Mucilaginibacter hurinus sp. nov., isolated from briquette warehouse soil.</title>
        <authorList>
            <person name="Choi L."/>
        </authorList>
    </citation>
    <scope>NUCLEOTIDE SEQUENCE [LARGE SCALE GENOMIC DNA]</scope>
    <source>
        <strain evidence="10 11">ZR32</strain>
    </source>
</reference>
<dbReference type="PANTHER" id="PTHR33908">
    <property type="entry name" value="MANNOSYLTRANSFERASE YKCB-RELATED"/>
    <property type="match status" value="1"/>
</dbReference>
<dbReference type="GO" id="GO:0005886">
    <property type="term" value="C:plasma membrane"/>
    <property type="evidence" value="ECO:0007669"/>
    <property type="project" value="UniProtKB-SubCell"/>
</dbReference>
<feature type="transmembrane region" description="Helical" evidence="8">
    <location>
        <begin position="197"/>
        <end position="216"/>
    </location>
</feature>